<proteinExistence type="predicted"/>
<organism evidence="1 2">
    <name type="scientific">Ooceraea biroi</name>
    <name type="common">Clonal raider ant</name>
    <name type="synonym">Cerapachys biroi</name>
    <dbReference type="NCBI Taxonomy" id="2015173"/>
    <lineage>
        <taxon>Eukaryota</taxon>
        <taxon>Metazoa</taxon>
        <taxon>Ecdysozoa</taxon>
        <taxon>Arthropoda</taxon>
        <taxon>Hexapoda</taxon>
        <taxon>Insecta</taxon>
        <taxon>Pterygota</taxon>
        <taxon>Neoptera</taxon>
        <taxon>Endopterygota</taxon>
        <taxon>Hymenoptera</taxon>
        <taxon>Apocrita</taxon>
        <taxon>Aculeata</taxon>
        <taxon>Formicoidea</taxon>
        <taxon>Formicidae</taxon>
        <taxon>Dorylinae</taxon>
        <taxon>Ooceraea</taxon>
    </lineage>
</organism>
<reference evidence="1 2" key="1">
    <citation type="journal article" date="2018" name="Genome Res.">
        <title>The genomic architecture and molecular evolution of ant odorant receptors.</title>
        <authorList>
            <person name="McKenzie S.K."/>
            <person name="Kronauer D.J.C."/>
        </authorList>
    </citation>
    <scope>NUCLEOTIDE SEQUENCE [LARGE SCALE GENOMIC DNA]</scope>
    <source>
        <strain evidence="1">Clonal line C1</strain>
    </source>
</reference>
<dbReference type="EMBL" id="QOIP01000006">
    <property type="protein sequence ID" value="RLU21544.1"/>
    <property type="molecule type" value="Genomic_DNA"/>
</dbReference>
<protein>
    <submittedName>
        <fullName evidence="1">Uncharacterized protein</fullName>
    </submittedName>
</protein>
<comment type="caution">
    <text evidence="1">The sequence shown here is derived from an EMBL/GenBank/DDBJ whole genome shotgun (WGS) entry which is preliminary data.</text>
</comment>
<evidence type="ECO:0000313" key="2">
    <source>
        <dbReference type="Proteomes" id="UP000279307"/>
    </source>
</evidence>
<dbReference type="AlphaFoldDB" id="A0A3L8DM88"/>
<accession>A0A3L8DM88</accession>
<gene>
    <name evidence="1" type="ORF">DMN91_005917</name>
</gene>
<dbReference type="Proteomes" id="UP000279307">
    <property type="component" value="Chromosome 6"/>
</dbReference>
<evidence type="ECO:0000313" key="1">
    <source>
        <dbReference type="EMBL" id="RLU21544.1"/>
    </source>
</evidence>
<dbReference type="OrthoDB" id="7554116at2759"/>
<name>A0A3L8DM88_OOCBI</name>
<sequence>MLVAIIHGILLDTNDAEICNLLCEQCNASAVFSDDYCECNFSDDNDEGTECIQRLQREIQTIDLNVLSDDLTDEERSVRSILKSRRRLRMGDADKVAQYFINGGPSAGHSHFFGAYNAAYDSADPRTNSFSGVADKNNPESEFYDDVSSHVSLTSPISRSTYNSPLYVLPEAAKHEDPATLDARERSLTGSANSVLNYPPNGWYDLLSPLLGTYPYGGYRYGVPLHHSVLRTATLPSQLLHNLFAHRLPNRYPMYHGSIVRSANPLQDSLPFVDRSCKNVDDDAALYDSSTARNNADKSVAYNVGESIPGSDFPVQFSQFIKPYIFGTDTLHQPMQYRYFGSPNPQYPYYNPLISVLNPLNGYILQPIPQSLSDQLISAPNPTSCYTNNANSEQRSDAAVLTDKIVNADDKTKGLNIIADIISKEENKADSGGSQ</sequence>